<evidence type="ECO:0000259" key="6">
    <source>
        <dbReference type="Pfam" id="PF09864"/>
    </source>
</evidence>
<keyword evidence="3" id="KW-0564">Palmitate</keyword>
<dbReference type="RefSeq" id="WP_369711240.1">
    <property type="nucleotide sequence ID" value="NZ_CP165644.1"/>
</dbReference>
<dbReference type="InterPro" id="IPR018660">
    <property type="entry name" value="MliC"/>
</dbReference>
<reference evidence="7" key="1">
    <citation type="submission" date="2024-07" db="EMBL/GenBank/DDBJ databases">
        <authorList>
            <person name="Li X.-J."/>
            <person name="Wang X."/>
        </authorList>
    </citation>
    <scope>NUCLEOTIDE SEQUENCE</scope>
    <source>
        <strain evidence="7">HSP-334</strain>
    </source>
</reference>
<name>A0AB39VH18_9FUSO</name>
<keyword evidence="4" id="KW-0449">Lipoprotein</keyword>
<accession>A0AB39VH18</accession>
<evidence type="ECO:0000256" key="2">
    <source>
        <dbReference type="ARBA" id="ARBA00023136"/>
    </source>
</evidence>
<feature type="domain" description="C-type lysozyme inhibitor" evidence="6">
    <location>
        <begin position="50"/>
        <end position="112"/>
    </location>
</feature>
<feature type="domain" description="C-type lysozyme inhibitor" evidence="6">
    <location>
        <begin position="141"/>
        <end position="198"/>
    </location>
</feature>
<dbReference type="SUPFAM" id="SSF141488">
    <property type="entry name" value="YdhA-like"/>
    <property type="match status" value="2"/>
</dbReference>
<feature type="signal peptide" evidence="5">
    <location>
        <begin position="1"/>
        <end position="24"/>
    </location>
</feature>
<protein>
    <submittedName>
        <fullName evidence="7">MliC family protein</fullName>
    </submittedName>
</protein>
<keyword evidence="2" id="KW-0472">Membrane</keyword>
<proteinExistence type="predicted"/>
<keyword evidence="1 5" id="KW-0732">Signal</keyword>
<dbReference type="KEGG" id="lrug:AB8B22_00985"/>
<feature type="chain" id="PRO_5044223890" evidence="5">
    <location>
        <begin position="25"/>
        <end position="204"/>
    </location>
</feature>
<dbReference type="AlphaFoldDB" id="A0AB39VH18"/>
<dbReference type="EMBL" id="CP165644">
    <property type="protein sequence ID" value="XDU67013.1"/>
    <property type="molecule type" value="Genomic_DNA"/>
</dbReference>
<dbReference type="InterPro" id="IPR036328">
    <property type="entry name" value="MliC_sf"/>
</dbReference>
<evidence type="ECO:0000256" key="1">
    <source>
        <dbReference type="ARBA" id="ARBA00022729"/>
    </source>
</evidence>
<dbReference type="Pfam" id="PF09864">
    <property type="entry name" value="MliC"/>
    <property type="match status" value="2"/>
</dbReference>
<evidence type="ECO:0000256" key="3">
    <source>
        <dbReference type="ARBA" id="ARBA00023139"/>
    </source>
</evidence>
<gene>
    <name evidence="7" type="ORF">AB8B22_00985</name>
</gene>
<dbReference type="Gene3D" id="2.40.128.200">
    <property type="match status" value="2"/>
</dbReference>
<evidence type="ECO:0000313" key="7">
    <source>
        <dbReference type="EMBL" id="XDU67013.1"/>
    </source>
</evidence>
<evidence type="ECO:0000256" key="5">
    <source>
        <dbReference type="SAM" id="SignalP"/>
    </source>
</evidence>
<sequence>MKTKKMITVAALAMILGSFSVNYAAVKNTKTVKNIAKTTKAAKLVESNDYTCGDNTLKVDFFDNDTAKVKVGKKVYNLKRAVSASGEYFEDGKGVSLHVKGDEGIFTVGGVDKSCEVAGKKSTSEKQVVTYKLNDETLKNRNIKVEYGNDTAKVTDFNGDVHNLKRAKSASGMYFEDADGVSLHVKGDEGIFTISGVDYSFGQN</sequence>
<organism evidence="7">
    <name type="scientific">Leptotrichia rugosa</name>
    <dbReference type="NCBI Taxonomy" id="3239302"/>
    <lineage>
        <taxon>Bacteria</taxon>
        <taxon>Fusobacteriati</taxon>
        <taxon>Fusobacteriota</taxon>
        <taxon>Fusobacteriia</taxon>
        <taxon>Fusobacteriales</taxon>
        <taxon>Leptotrichiaceae</taxon>
        <taxon>Leptotrichia</taxon>
    </lineage>
</organism>
<evidence type="ECO:0000256" key="4">
    <source>
        <dbReference type="ARBA" id="ARBA00023288"/>
    </source>
</evidence>